<accession>A0ABW5VFK7</accession>
<proteinExistence type="predicted"/>
<sequence>MKIRFLRIPLSTTFRITLLFLCLPSSMVIGSELYIGAAEVNITPKLPVALMGQFHLRIADEIHTPLRAGIVALETRNGAVGQDTAIFVSCDLIWISTKMWNQVRSAVEEKIPGFNGNKIILNGTLTHTGPVIEDLTDEAAYFYYNIPKENVTQVSEYRQFLVSQITKGILQAWEGRQKGSTTWGVRRAAIPYNRRVVYKDGSAAMYGNTMTPEFEGIEGYEDHDVNSLYFWNEKGGLISIGVNVSCPSQQVEGDTRIDADFWHPVREKLKARFGSKLVVVGWAGAAGDQSPRPIYRKAALERMAELSGENRMDDVSRRIADAVEITYEIVKDDLQKDILLEHHYKEIELPMRLISVDEYIESKRVSEDTRMQIEQDSAQSDQLYVKMLWNDAIVKRYEVQKQIPNPQHKTEIHAIRLGDIAICTNQFELFTDYGIQIKARSKALQTFVIQLAGPGSYLPTEKAVYGGSYSAICQSNFVGPEGELFWLKKRWR</sequence>
<evidence type="ECO:0008006" key="3">
    <source>
        <dbReference type="Google" id="ProtNLM"/>
    </source>
</evidence>
<organism evidence="1 2">
    <name type="scientific">Arenibacter antarcticus</name>
    <dbReference type="NCBI Taxonomy" id="2040469"/>
    <lineage>
        <taxon>Bacteria</taxon>
        <taxon>Pseudomonadati</taxon>
        <taxon>Bacteroidota</taxon>
        <taxon>Flavobacteriia</taxon>
        <taxon>Flavobacteriales</taxon>
        <taxon>Flavobacteriaceae</taxon>
        <taxon>Arenibacter</taxon>
    </lineage>
</organism>
<dbReference type="RefSeq" id="WP_251805881.1">
    <property type="nucleotide sequence ID" value="NZ_CP166679.1"/>
</dbReference>
<reference evidence="2" key="1">
    <citation type="journal article" date="2019" name="Int. J. Syst. Evol. Microbiol.">
        <title>The Global Catalogue of Microorganisms (GCM) 10K type strain sequencing project: providing services to taxonomists for standard genome sequencing and annotation.</title>
        <authorList>
            <consortium name="The Broad Institute Genomics Platform"/>
            <consortium name="The Broad Institute Genome Sequencing Center for Infectious Disease"/>
            <person name="Wu L."/>
            <person name="Ma J."/>
        </authorList>
    </citation>
    <scope>NUCLEOTIDE SEQUENCE [LARGE SCALE GENOMIC DNA]</scope>
    <source>
        <strain evidence="2">KCTC 52924</strain>
    </source>
</reference>
<protein>
    <recommendedName>
        <fullName evidence="3">Neutral/alkaline non-lysosomal ceramidase, N-terminal</fullName>
    </recommendedName>
</protein>
<evidence type="ECO:0000313" key="1">
    <source>
        <dbReference type="EMBL" id="MFD2790095.1"/>
    </source>
</evidence>
<evidence type="ECO:0000313" key="2">
    <source>
        <dbReference type="Proteomes" id="UP001597532"/>
    </source>
</evidence>
<comment type="caution">
    <text evidence="1">The sequence shown here is derived from an EMBL/GenBank/DDBJ whole genome shotgun (WGS) entry which is preliminary data.</text>
</comment>
<gene>
    <name evidence="1" type="ORF">ACFS1K_10000</name>
</gene>
<name>A0ABW5VFK7_9FLAO</name>
<keyword evidence="2" id="KW-1185">Reference proteome</keyword>
<dbReference type="Proteomes" id="UP001597532">
    <property type="component" value="Unassembled WGS sequence"/>
</dbReference>
<dbReference type="EMBL" id="JBHUOK010000030">
    <property type="protein sequence ID" value="MFD2790095.1"/>
    <property type="molecule type" value="Genomic_DNA"/>
</dbReference>